<dbReference type="EMBL" id="JAODUP010000122">
    <property type="protein sequence ID" value="KAK2161019.1"/>
    <property type="molecule type" value="Genomic_DNA"/>
</dbReference>
<proteinExistence type="predicted"/>
<accession>A0AAD9NBD9</accession>
<sequence length="204" mass="23408">MLPEQSDLDTCYNGLKGLEEQVRQNTNSAGALSLDEENMGERRDLISEDHNYAHHPFKIVEKDHLKEYARRIVQTEQDFGQPIGLFLENTVTTVNSFGYYCEGLHYRTICQIGTGGYGTVKKCIDCHSRKELARKQVSTLKFRPEEVEFLLDLGSGEGLNYIPKFFGVSVENQTASLWMEFIEAILLKLYFDIVEALMKDPWLQ</sequence>
<dbReference type="InterPro" id="IPR017441">
    <property type="entry name" value="Protein_kinase_ATP_BS"/>
</dbReference>
<dbReference type="GO" id="GO:0005524">
    <property type="term" value="F:ATP binding"/>
    <property type="evidence" value="ECO:0007669"/>
    <property type="project" value="UniProtKB-UniRule"/>
</dbReference>
<keyword evidence="1" id="KW-0547">Nucleotide-binding</keyword>
<dbReference type="Proteomes" id="UP001208570">
    <property type="component" value="Unassembled WGS sequence"/>
</dbReference>
<reference evidence="2" key="1">
    <citation type="journal article" date="2023" name="Mol. Biol. Evol.">
        <title>Third-Generation Sequencing Reveals the Adaptive Role of the Epigenome in Three Deep-Sea Polychaetes.</title>
        <authorList>
            <person name="Perez M."/>
            <person name="Aroh O."/>
            <person name="Sun Y."/>
            <person name="Lan Y."/>
            <person name="Juniper S.K."/>
            <person name="Young C.R."/>
            <person name="Angers B."/>
            <person name="Qian P.Y."/>
        </authorList>
    </citation>
    <scope>NUCLEOTIDE SEQUENCE</scope>
    <source>
        <strain evidence="2">P08H-3</strain>
    </source>
</reference>
<keyword evidence="1" id="KW-0067">ATP-binding</keyword>
<dbReference type="AlphaFoldDB" id="A0AAD9NBD9"/>
<dbReference type="SUPFAM" id="SSF56112">
    <property type="entry name" value="Protein kinase-like (PK-like)"/>
    <property type="match status" value="1"/>
</dbReference>
<dbReference type="InterPro" id="IPR011009">
    <property type="entry name" value="Kinase-like_dom_sf"/>
</dbReference>
<feature type="binding site" evidence="1">
    <location>
        <position position="135"/>
    </location>
    <ligand>
        <name>ATP</name>
        <dbReference type="ChEBI" id="CHEBI:30616"/>
    </ligand>
</feature>
<organism evidence="2 3">
    <name type="scientific">Paralvinella palmiformis</name>
    <dbReference type="NCBI Taxonomy" id="53620"/>
    <lineage>
        <taxon>Eukaryota</taxon>
        <taxon>Metazoa</taxon>
        <taxon>Spiralia</taxon>
        <taxon>Lophotrochozoa</taxon>
        <taxon>Annelida</taxon>
        <taxon>Polychaeta</taxon>
        <taxon>Sedentaria</taxon>
        <taxon>Canalipalpata</taxon>
        <taxon>Terebellida</taxon>
        <taxon>Terebelliformia</taxon>
        <taxon>Alvinellidae</taxon>
        <taxon>Paralvinella</taxon>
    </lineage>
</organism>
<dbReference type="PROSITE" id="PS00107">
    <property type="entry name" value="PROTEIN_KINASE_ATP"/>
    <property type="match status" value="1"/>
</dbReference>
<evidence type="ECO:0000256" key="1">
    <source>
        <dbReference type="PROSITE-ProRule" id="PRU10141"/>
    </source>
</evidence>
<protein>
    <submittedName>
        <fullName evidence="2">Uncharacterized protein</fullName>
    </submittedName>
</protein>
<dbReference type="Gene3D" id="3.30.200.20">
    <property type="entry name" value="Phosphorylase Kinase, domain 1"/>
    <property type="match status" value="1"/>
</dbReference>
<keyword evidence="3" id="KW-1185">Reference proteome</keyword>
<gene>
    <name evidence="2" type="ORF">LSH36_122g00009</name>
</gene>
<comment type="caution">
    <text evidence="2">The sequence shown here is derived from an EMBL/GenBank/DDBJ whole genome shotgun (WGS) entry which is preliminary data.</text>
</comment>
<evidence type="ECO:0000313" key="2">
    <source>
        <dbReference type="EMBL" id="KAK2161019.1"/>
    </source>
</evidence>
<evidence type="ECO:0000313" key="3">
    <source>
        <dbReference type="Proteomes" id="UP001208570"/>
    </source>
</evidence>
<name>A0AAD9NBD9_9ANNE</name>